<evidence type="ECO:0000256" key="1">
    <source>
        <dbReference type="ARBA" id="ARBA00022729"/>
    </source>
</evidence>
<dbReference type="EMBL" id="CP091521">
    <property type="protein sequence ID" value="UOP04342.1"/>
    <property type="molecule type" value="Genomic_DNA"/>
</dbReference>
<evidence type="ECO:0000256" key="3">
    <source>
        <dbReference type="ARBA" id="ARBA00023237"/>
    </source>
</evidence>
<dbReference type="PANTHER" id="PTHR37482">
    <property type="entry name" value="OUTER MEMBRANE PROTEIN ASSEMBLY FACTOR BAME"/>
    <property type="match status" value="1"/>
</dbReference>
<dbReference type="RefSeq" id="WP_245571938.1">
    <property type="nucleotide sequence ID" value="NZ_CP091521.1"/>
</dbReference>
<keyword evidence="4" id="KW-0449">Lipoprotein</keyword>
<dbReference type="Proteomes" id="UP000831534">
    <property type="component" value="Chromosome"/>
</dbReference>
<evidence type="ECO:0000313" key="7">
    <source>
        <dbReference type="Proteomes" id="UP000831534"/>
    </source>
</evidence>
<gene>
    <name evidence="4" type="primary">bamE</name>
    <name evidence="6" type="ORF">LVJ77_08310</name>
</gene>
<sequence>MNKPLMCLGMVLLAAGCTPKTVEQLPYYKLPVVQGMPLDAEAVAAVRPGMTREQVQLYIGTPLLRPLFRNDRWDYVYERTRGGKVKETRTLTVYFQGNMVSRVEDGTPKPANEGVQQP</sequence>
<keyword evidence="4" id="KW-0564">Palmitate</keyword>
<keyword evidence="3 4" id="KW-0998">Cell outer membrane</keyword>
<feature type="domain" description="Outer membrane protein assembly factor BamE" evidence="5">
    <location>
        <begin position="38"/>
        <end position="103"/>
    </location>
</feature>
<keyword evidence="7" id="KW-1185">Reference proteome</keyword>
<comment type="subunit">
    <text evidence="4">Part of the Bam complex.</text>
</comment>
<dbReference type="GO" id="GO:0051205">
    <property type="term" value="P:protein insertion into membrane"/>
    <property type="evidence" value="ECO:0007669"/>
    <property type="project" value="UniProtKB-UniRule"/>
</dbReference>
<dbReference type="PROSITE" id="PS51257">
    <property type="entry name" value="PROKAR_LIPOPROTEIN"/>
    <property type="match status" value="1"/>
</dbReference>
<dbReference type="PANTHER" id="PTHR37482:SF1">
    <property type="entry name" value="OUTER MEMBRANE PROTEIN ASSEMBLY FACTOR BAME"/>
    <property type="match status" value="1"/>
</dbReference>
<comment type="function">
    <text evidence="4">Part of the outer membrane protein assembly complex, which is involved in assembly and insertion of beta-barrel proteins into the outer membrane.</text>
</comment>
<keyword evidence="2 4" id="KW-0472">Membrane</keyword>
<proteinExistence type="inferred from homology"/>
<dbReference type="Gene3D" id="3.30.1450.10">
    <property type="match status" value="1"/>
</dbReference>
<dbReference type="Pfam" id="PF04355">
    <property type="entry name" value="BamE"/>
    <property type="match status" value="1"/>
</dbReference>
<organism evidence="6 7">
    <name type="scientific">Conchiformibius kuhniae</name>
    <dbReference type="NCBI Taxonomy" id="211502"/>
    <lineage>
        <taxon>Bacteria</taxon>
        <taxon>Pseudomonadati</taxon>
        <taxon>Pseudomonadota</taxon>
        <taxon>Betaproteobacteria</taxon>
        <taxon>Neisseriales</taxon>
        <taxon>Neisseriaceae</taxon>
        <taxon>Conchiformibius</taxon>
    </lineage>
</organism>
<dbReference type="AlphaFoldDB" id="A0A8T9MVZ3"/>
<dbReference type="GO" id="GO:1990063">
    <property type="term" value="C:Bam protein complex"/>
    <property type="evidence" value="ECO:0007669"/>
    <property type="project" value="TreeGrafter"/>
</dbReference>
<keyword evidence="1 4" id="KW-0732">Signal</keyword>
<dbReference type="InterPro" id="IPR026592">
    <property type="entry name" value="BamE"/>
</dbReference>
<protein>
    <recommendedName>
        <fullName evidence="4">Outer membrane protein assembly factor BamE</fullName>
    </recommendedName>
</protein>
<reference evidence="6" key="1">
    <citation type="journal article" date="2022" name="Res Sq">
        <title>Evolution of multicellular longitudinally dividing oral cavity symbionts (Neisseriaceae).</title>
        <authorList>
            <person name="Nyongesa S."/>
            <person name="Weber P."/>
            <person name="Bernet E."/>
            <person name="Pullido F."/>
            <person name="Nieckarz M."/>
            <person name="Delaby M."/>
            <person name="Nieves C."/>
            <person name="Viehboeck T."/>
            <person name="Krause N."/>
            <person name="Rivera-Millot A."/>
            <person name="Nakamura A."/>
            <person name="Vischer N."/>
            <person name="VanNieuwenhze M."/>
            <person name="Brun Y."/>
            <person name="Cava F."/>
            <person name="Bulgheresi S."/>
            <person name="Veyrier F."/>
        </authorList>
    </citation>
    <scope>NUCLEOTIDE SEQUENCE</scope>
    <source>
        <strain evidence="6">17694</strain>
    </source>
</reference>
<dbReference type="KEGG" id="ckh:LVJ77_08310"/>
<evidence type="ECO:0000256" key="4">
    <source>
        <dbReference type="HAMAP-Rule" id="MF_00925"/>
    </source>
</evidence>
<evidence type="ECO:0000313" key="6">
    <source>
        <dbReference type="EMBL" id="UOP04342.1"/>
    </source>
</evidence>
<accession>A0A8T9MVZ3</accession>
<dbReference type="HAMAP" id="MF_00925">
    <property type="entry name" value="OM_assembly_BamE"/>
    <property type="match status" value="1"/>
</dbReference>
<comment type="similarity">
    <text evidence="4">Belongs to the BamE family.</text>
</comment>
<evidence type="ECO:0000256" key="2">
    <source>
        <dbReference type="ARBA" id="ARBA00023136"/>
    </source>
</evidence>
<dbReference type="InterPro" id="IPR007450">
    <property type="entry name" value="BamE_dom"/>
</dbReference>
<dbReference type="GO" id="GO:0043165">
    <property type="term" value="P:Gram-negative-bacterium-type cell outer membrane assembly"/>
    <property type="evidence" value="ECO:0007669"/>
    <property type="project" value="UniProtKB-UniRule"/>
</dbReference>
<dbReference type="InterPro" id="IPR037873">
    <property type="entry name" value="BamE-like"/>
</dbReference>
<reference evidence="6" key="2">
    <citation type="submission" date="2024-09" db="EMBL/GenBank/DDBJ databases">
        <authorList>
            <person name="Veyrier F.J."/>
        </authorList>
    </citation>
    <scope>NUCLEOTIDE SEQUENCE</scope>
    <source>
        <strain evidence="6">17694</strain>
    </source>
</reference>
<comment type="subcellular location">
    <subcellularLocation>
        <location evidence="4">Cell outer membrane</location>
        <topology evidence="4">Lipid-anchor</topology>
    </subcellularLocation>
</comment>
<dbReference type="GO" id="GO:0030674">
    <property type="term" value="F:protein-macromolecule adaptor activity"/>
    <property type="evidence" value="ECO:0007669"/>
    <property type="project" value="TreeGrafter"/>
</dbReference>
<name>A0A8T9MVZ3_9NEIS</name>
<evidence type="ECO:0000259" key="5">
    <source>
        <dbReference type="Pfam" id="PF04355"/>
    </source>
</evidence>